<evidence type="ECO:0008006" key="6">
    <source>
        <dbReference type="Google" id="ProtNLM"/>
    </source>
</evidence>
<feature type="compositionally biased region" description="Low complexity" evidence="1">
    <location>
        <begin position="51"/>
        <end position="65"/>
    </location>
</feature>
<dbReference type="PANTHER" id="PTHR34580">
    <property type="match status" value="1"/>
</dbReference>
<evidence type="ECO:0000313" key="5">
    <source>
        <dbReference type="Proteomes" id="UP001238179"/>
    </source>
</evidence>
<feature type="compositionally biased region" description="Low complexity" evidence="1">
    <location>
        <begin position="34"/>
        <end position="44"/>
    </location>
</feature>
<name>A0AA48KA78_9BACT</name>
<sequence length="339" mass="37117">MAPRKSTKVAAAPEAGTPEAAPEPKTVKPRTRKVAAPAEPAAPKAARKSKAAAAPAPEPAAVEPEPAVPPAPAPAADPLTAPARAVLQAIQDGVAVELLFIDAEANPPRTFEPRQLIFDALARQWFVWGWDRRYNAERHHRLDLIAQVGPVEGMGRAAQGPYKEGTAANLIGGWLGGEPIRVKAVLLKQWIFAVRQAPAPFPEFAIEEMEEGKAQVTFVATDLRAIARWAMQFGDGIQVVEPQRLQDRIKQVGMAWAGKAAAAPSPAPDRSASDRPRRDHGHKEHRSEHRSERESRDREPREREAAPEPRRRPEPPRHIPEPPKPTVKAGKIEIRIDRL</sequence>
<feature type="compositionally biased region" description="Basic and acidic residues" evidence="1">
    <location>
        <begin position="330"/>
        <end position="339"/>
    </location>
</feature>
<feature type="domain" description="WCX" evidence="3">
    <location>
        <begin position="205"/>
        <end position="252"/>
    </location>
</feature>
<keyword evidence="5" id="KW-1185">Reference proteome</keyword>
<dbReference type="AlphaFoldDB" id="A0AA48KA78"/>
<feature type="region of interest" description="Disordered" evidence="1">
    <location>
        <begin position="1"/>
        <end position="76"/>
    </location>
</feature>
<feature type="compositionally biased region" description="Basic and acidic residues" evidence="1">
    <location>
        <begin position="271"/>
        <end position="321"/>
    </location>
</feature>
<feature type="compositionally biased region" description="Low complexity" evidence="1">
    <location>
        <begin position="10"/>
        <end position="24"/>
    </location>
</feature>
<feature type="region of interest" description="Disordered" evidence="1">
    <location>
        <begin position="256"/>
        <end position="339"/>
    </location>
</feature>
<feature type="compositionally biased region" description="Pro residues" evidence="1">
    <location>
        <begin position="66"/>
        <end position="75"/>
    </location>
</feature>
<proteinExistence type="predicted"/>
<dbReference type="Pfam" id="PF25583">
    <property type="entry name" value="WCX"/>
    <property type="match status" value="1"/>
</dbReference>
<evidence type="ECO:0000313" key="4">
    <source>
        <dbReference type="EMBL" id="BDU73835.1"/>
    </source>
</evidence>
<evidence type="ECO:0000256" key="1">
    <source>
        <dbReference type="SAM" id="MobiDB-lite"/>
    </source>
</evidence>
<dbReference type="InterPro" id="IPR051534">
    <property type="entry name" value="CBASS_pafABC_assoc_protein"/>
</dbReference>
<dbReference type="InterPro" id="IPR026881">
    <property type="entry name" value="WYL_dom"/>
</dbReference>
<dbReference type="PANTHER" id="PTHR34580:SF3">
    <property type="entry name" value="PROTEIN PAFB"/>
    <property type="match status" value="1"/>
</dbReference>
<dbReference type="Proteomes" id="UP001238179">
    <property type="component" value="Chromosome"/>
</dbReference>
<evidence type="ECO:0000259" key="2">
    <source>
        <dbReference type="Pfam" id="PF13280"/>
    </source>
</evidence>
<dbReference type="RefSeq" id="WP_316412503.1">
    <property type="nucleotide sequence ID" value="NZ_AP027080.1"/>
</dbReference>
<dbReference type="EMBL" id="AP027080">
    <property type="protein sequence ID" value="BDU73835.1"/>
    <property type="molecule type" value="Genomic_DNA"/>
</dbReference>
<feature type="compositionally biased region" description="Low complexity" evidence="1">
    <location>
        <begin position="260"/>
        <end position="270"/>
    </location>
</feature>
<dbReference type="InterPro" id="IPR057727">
    <property type="entry name" value="WCX_dom"/>
</dbReference>
<feature type="domain" description="WYL" evidence="2">
    <location>
        <begin position="85"/>
        <end position="148"/>
    </location>
</feature>
<dbReference type="KEGG" id="msil:METEAL_30090"/>
<dbReference type="Pfam" id="PF13280">
    <property type="entry name" value="WYL"/>
    <property type="match status" value="1"/>
</dbReference>
<reference evidence="5" key="1">
    <citation type="journal article" date="2023" name="Int. J. Syst. Evol. Microbiol.">
        <title>Mesoterricola silvestris gen. nov., sp. nov., Mesoterricola sediminis sp. nov., Geothrix oryzae sp. nov., Geothrix edaphica sp. nov., Geothrix rubra sp. nov., and Geothrix limicola sp. nov., six novel members of Acidobacteriota isolated from soils.</title>
        <authorList>
            <person name="Itoh H."/>
            <person name="Sugisawa Y."/>
            <person name="Mise K."/>
            <person name="Xu Z."/>
            <person name="Kuniyasu M."/>
            <person name="Ushijima N."/>
            <person name="Kawano K."/>
            <person name="Kobayashi E."/>
            <person name="Shiratori Y."/>
            <person name="Masuda Y."/>
            <person name="Senoo K."/>
        </authorList>
    </citation>
    <scope>NUCLEOTIDE SEQUENCE [LARGE SCALE GENOMIC DNA]</scope>
    <source>
        <strain evidence="5">W79</strain>
    </source>
</reference>
<accession>A0AA48KA78</accession>
<gene>
    <name evidence="4" type="ORF">METEAL_30090</name>
</gene>
<protein>
    <recommendedName>
        <fullName evidence="6">WYL domain-containing protein</fullName>
    </recommendedName>
</protein>
<organism evidence="4 5">
    <name type="scientific">Mesoterricola silvestris</name>
    <dbReference type="NCBI Taxonomy" id="2927979"/>
    <lineage>
        <taxon>Bacteria</taxon>
        <taxon>Pseudomonadati</taxon>
        <taxon>Acidobacteriota</taxon>
        <taxon>Holophagae</taxon>
        <taxon>Holophagales</taxon>
        <taxon>Holophagaceae</taxon>
        <taxon>Mesoterricola</taxon>
    </lineage>
</organism>
<evidence type="ECO:0000259" key="3">
    <source>
        <dbReference type="Pfam" id="PF25583"/>
    </source>
</evidence>